<dbReference type="AlphaFoldDB" id="A0A2T8FDC9"/>
<dbReference type="Proteomes" id="UP000246018">
    <property type="component" value="Unassembled WGS sequence"/>
</dbReference>
<protein>
    <submittedName>
        <fullName evidence="1">Uncharacterized protein</fullName>
    </submittedName>
</protein>
<comment type="caution">
    <text evidence="1">The sequence shown here is derived from an EMBL/GenBank/DDBJ whole genome shotgun (WGS) entry which is preliminary data.</text>
</comment>
<evidence type="ECO:0000313" key="1">
    <source>
        <dbReference type="EMBL" id="PVG83716.1"/>
    </source>
</evidence>
<sequence>MYGENGARMRTELAALLRQHRVMHRLAADSPATRAEVGQQILRFRHTLLVWCAQAIGVAQPLTFPNIPQKPADPFRATNDHGAAASELSRALQLARDQATTRAASSTELATPSSNDVVEHWRLAARAAALAEHDTAPNLTVHLTAAQARTIAGDVAAISQALVVLDRRYRNTPDWQSLAGCDRLGWAALATALDVSLGQPDYSVDQTGWRPRTKPIPGPAKPGVLGVLQAEHNLLVRLKSCPNAMNLRLIVDSQRLLTSRLIPYAERVDPDLAEQWRARTATYSRIQRELRNVGGRIGNGAGATAEAANAVSRMKALPSGTVIEPRMLGGFQTLFRRIDERISDVLEAGVERGAFVQRVTVPRLVSGEGRLVQPVRERFVPVARAADLEVIRTAREHLRPRAEPAVTSPGTSRVDLHAALIHRPSEKGARPDVPYF</sequence>
<gene>
    <name evidence="1" type="ORF">DDE18_05195</name>
</gene>
<reference evidence="1 2" key="1">
    <citation type="submission" date="2018-04" db="EMBL/GenBank/DDBJ databases">
        <title>Genome of Nocardioides gansuensis WSJ-1.</title>
        <authorList>
            <person name="Wu S."/>
            <person name="Wang G."/>
        </authorList>
    </citation>
    <scope>NUCLEOTIDE SEQUENCE [LARGE SCALE GENOMIC DNA]</scope>
    <source>
        <strain evidence="1 2">WSJ-1</strain>
    </source>
</reference>
<accession>A0A2T8FDC9</accession>
<dbReference type="EMBL" id="QDGZ01000002">
    <property type="protein sequence ID" value="PVG83716.1"/>
    <property type="molecule type" value="Genomic_DNA"/>
</dbReference>
<proteinExistence type="predicted"/>
<name>A0A2T8FDC9_9ACTN</name>
<evidence type="ECO:0000313" key="2">
    <source>
        <dbReference type="Proteomes" id="UP000246018"/>
    </source>
</evidence>
<organism evidence="1 2">
    <name type="scientific">Nocardioides gansuensis</name>
    <dbReference type="NCBI Taxonomy" id="2138300"/>
    <lineage>
        <taxon>Bacteria</taxon>
        <taxon>Bacillati</taxon>
        <taxon>Actinomycetota</taxon>
        <taxon>Actinomycetes</taxon>
        <taxon>Propionibacteriales</taxon>
        <taxon>Nocardioidaceae</taxon>
        <taxon>Nocardioides</taxon>
    </lineage>
</organism>
<keyword evidence="2" id="KW-1185">Reference proteome</keyword>